<dbReference type="InterPro" id="IPR011990">
    <property type="entry name" value="TPR-like_helical_dom_sf"/>
</dbReference>
<dbReference type="PROSITE" id="PS51257">
    <property type="entry name" value="PROKAR_LIPOPROTEIN"/>
    <property type="match status" value="1"/>
</dbReference>
<dbReference type="EMBL" id="CAADJA010000002">
    <property type="protein sequence ID" value="VFS45308.1"/>
    <property type="molecule type" value="Genomic_DNA"/>
</dbReference>
<dbReference type="AlphaFoldDB" id="A0A484ZAG5"/>
<name>A0A484ZAG5_9GAMM</name>
<feature type="chain" id="PRO_5019867794" evidence="1">
    <location>
        <begin position="24"/>
        <end position="249"/>
    </location>
</feature>
<accession>A0A484ZAG5</accession>
<reference evidence="2 3" key="1">
    <citation type="submission" date="2019-03" db="EMBL/GenBank/DDBJ databases">
        <authorList>
            <consortium name="Pathogen Informatics"/>
        </authorList>
    </citation>
    <scope>NUCLEOTIDE SEQUENCE [LARGE SCALE GENOMIC DNA]</scope>
    <source>
        <strain evidence="2 3">NCTC12282</strain>
    </source>
</reference>
<evidence type="ECO:0000256" key="1">
    <source>
        <dbReference type="SAM" id="SignalP"/>
    </source>
</evidence>
<protein>
    <submittedName>
        <fullName evidence="2">Flp pilus assembly protein TadD, contains TPR repeats</fullName>
    </submittedName>
</protein>
<keyword evidence="1" id="KW-0732">Signal</keyword>
<proteinExistence type="predicted"/>
<dbReference type="Gene3D" id="1.25.40.10">
    <property type="entry name" value="Tetratricopeptide repeat domain"/>
    <property type="match status" value="1"/>
</dbReference>
<dbReference type="SUPFAM" id="SSF48452">
    <property type="entry name" value="TPR-like"/>
    <property type="match status" value="1"/>
</dbReference>
<organism evidence="2 3">
    <name type="scientific">Budvicia aquatica</name>
    <dbReference type="NCBI Taxonomy" id="82979"/>
    <lineage>
        <taxon>Bacteria</taxon>
        <taxon>Pseudomonadati</taxon>
        <taxon>Pseudomonadota</taxon>
        <taxon>Gammaproteobacteria</taxon>
        <taxon>Enterobacterales</taxon>
        <taxon>Budviciaceae</taxon>
        <taxon>Budvicia</taxon>
    </lineage>
</organism>
<feature type="signal peptide" evidence="1">
    <location>
        <begin position="1"/>
        <end position="23"/>
    </location>
</feature>
<evidence type="ECO:0000313" key="2">
    <source>
        <dbReference type="EMBL" id="VFS45308.1"/>
    </source>
</evidence>
<sequence length="249" mass="28218">MSKLVPVSLALAFSFMLSGCNNMQSMDDKSLSYKEDILLSAKNYNGLIDLYRGWLKQKEDPKIRYKLANYYYLVGDSKSSLYYLQPLMEKPDDTIYLLQIKNLIALKEYDKAIRTAEMLLQRSPESSDAYNLKGVALAESGRLTDGKAAIERSRELFIADDVAINNLAMIAIIDNRYDDSVRLLLPQYLRGRKGDRLLHNLVFSLVKVGDTRYARDIIESEKLSDNPDGIIEALNQVNNISNSKGRDNG</sequence>
<evidence type="ECO:0000313" key="3">
    <source>
        <dbReference type="Proteomes" id="UP000373449"/>
    </source>
</evidence>
<dbReference type="RefSeq" id="WP_029096392.1">
    <property type="nucleotide sequence ID" value="NZ_BRLG01000052.1"/>
</dbReference>
<dbReference type="Proteomes" id="UP000373449">
    <property type="component" value="Unassembled WGS sequence"/>
</dbReference>
<gene>
    <name evidence="2" type="ORF">NCTC12282_00180</name>
</gene>